<dbReference type="EC" id="2.7.7.108" evidence="8"/>
<comment type="catalytic activity">
    <reaction evidence="8">
        <text>L-histidyl-[protein] + UTP = N(tele)-(5'-uridylyl)-L-histidyl-[protein] + diphosphate</text>
        <dbReference type="Rhea" id="RHEA:83891"/>
        <dbReference type="Rhea" id="RHEA-COMP:9745"/>
        <dbReference type="Rhea" id="RHEA-COMP:20239"/>
        <dbReference type="ChEBI" id="CHEBI:29979"/>
        <dbReference type="ChEBI" id="CHEBI:33019"/>
        <dbReference type="ChEBI" id="CHEBI:46398"/>
        <dbReference type="ChEBI" id="CHEBI:233474"/>
    </reaction>
</comment>
<sequence length="486" mass="52328">MEWGFDNTFARDLPWLGVRVDPVPVADPTLLALNEPLALDLGLDPQALRAPDGVAVLAGNQIAPGSEPIAQAYAGHQFGQLSPFLGDGRAHLLGEVVDEHGHRRDIALKGSGRTPFSRGGDGRAVVGPVLREYLVGEFMHAVGIPTTRALAAVGTGEAVLRERPLPGAVLTRVASSHLRVGSLVLVATRGGREHLEAVVEYVRARHYPSLPERDPMALLSAIVQRQAELVASWMSVGFIHGVMNSDNMTLSGETIDYGPCAFLDAYAPETHFSSIDHTGRYRYSAQPAMAQWNLTRLAETLLPLAVGEDGASTDAVVADAQARVEAFAPAYERAWLDRFRAKLGLIGEREDDRALAEDLLEIAKGGGLDLPGLFRDLAARLRGEETPVLDRLAGDQTLTDWSGRWSARVGDPQAAAQRMDRVNPLYIPRNHLVEEALAAAHAGELTPFADLLERLRSPFAPVPGGERYAEPADPGFTSGYVTFCGT</sequence>
<comment type="catalytic activity">
    <reaction evidence="8">
        <text>L-seryl-[protein] + ATP = 3-O-(5'-adenylyl)-L-seryl-[protein] + diphosphate</text>
        <dbReference type="Rhea" id="RHEA:58120"/>
        <dbReference type="Rhea" id="RHEA-COMP:9863"/>
        <dbReference type="Rhea" id="RHEA-COMP:15073"/>
        <dbReference type="ChEBI" id="CHEBI:29999"/>
        <dbReference type="ChEBI" id="CHEBI:30616"/>
        <dbReference type="ChEBI" id="CHEBI:33019"/>
        <dbReference type="ChEBI" id="CHEBI:142516"/>
        <dbReference type="EC" id="2.7.7.108"/>
    </reaction>
</comment>
<dbReference type="GO" id="GO:0005524">
    <property type="term" value="F:ATP binding"/>
    <property type="evidence" value="ECO:0007669"/>
    <property type="project" value="UniProtKB-UniRule"/>
</dbReference>
<comment type="catalytic activity">
    <reaction evidence="8">
        <text>L-seryl-[protein] + UTP = O-(5'-uridylyl)-L-seryl-[protein] + diphosphate</text>
        <dbReference type="Rhea" id="RHEA:64604"/>
        <dbReference type="Rhea" id="RHEA-COMP:9863"/>
        <dbReference type="Rhea" id="RHEA-COMP:16635"/>
        <dbReference type="ChEBI" id="CHEBI:29999"/>
        <dbReference type="ChEBI" id="CHEBI:33019"/>
        <dbReference type="ChEBI" id="CHEBI:46398"/>
        <dbReference type="ChEBI" id="CHEBI:156051"/>
    </reaction>
</comment>
<dbReference type="Pfam" id="PF02696">
    <property type="entry name" value="SelO"/>
    <property type="match status" value="1"/>
</dbReference>
<reference evidence="9 10" key="1">
    <citation type="submission" date="2019-06" db="EMBL/GenBank/DDBJ databases">
        <title>Sequencing the genomes of 1000 actinobacteria strains.</title>
        <authorList>
            <person name="Klenk H.-P."/>
        </authorList>
    </citation>
    <scope>NUCLEOTIDE SEQUENCE [LARGE SCALE GENOMIC DNA]</scope>
    <source>
        <strain evidence="9 10">DSM 18935</strain>
    </source>
</reference>
<dbReference type="GO" id="GO:0030145">
    <property type="term" value="F:manganese ion binding"/>
    <property type="evidence" value="ECO:0007669"/>
    <property type="project" value="UniProtKB-UniRule"/>
</dbReference>
<organism evidence="9 10">
    <name type="scientific">Marihabitans asiaticum</name>
    <dbReference type="NCBI Taxonomy" id="415218"/>
    <lineage>
        <taxon>Bacteria</taxon>
        <taxon>Bacillati</taxon>
        <taxon>Actinomycetota</taxon>
        <taxon>Actinomycetes</taxon>
        <taxon>Micrococcales</taxon>
        <taxon>Intrasporangiaceae</taxon>
        <taxon>Marihabitans</taxon>
    </lineage>
</organism>
<feature type="binding site" evidence="8">
    <location>
        <position position="172"/>
    </location>
    <ligand>
        <name>ATP</name>
        <dbReference type="ChEBI" id="CHEBI:30616"/>
    </ligand>
</feature>
<keyword evidence="5 8" id="KW-0547">Nucleotide-binding</keyword>
<feature type="binding site" evidence="8">
    <location>
        <position position="247"/>
    </location>
    <ligand>
        <name>Mg(2+)</name>
        <dbReference type="ChEBI" id="CHEBI:18420"/>
    </ligand>
</feature>
<dbReference type="Proteomes" id="UP000315628">
    <property type="component" value="Unassembled WGS sequence"/>
</dbReference>
<keyword evidence="4 8" id="KW-0479">Metal-binding</keyword>
<dbReference type="OrthoDB" id="9776281at2"/>
<evidence type="ECO:0000313" key="10">
    <source>
        <dbReference type="Proteomes" id="UP000315628"/>
    </source>
</evidence>
<name>A0A560WEH4_9MICO</name>
<comment type="catalytic activity">
    <reaction evidence="8">
        <text>L-tyrosyl-[protein] + ATP = O-(5'-adenylyl)-L-tyrosyl-[protein] + diphosphate</text>
        <dbReference type="Rhea" id="RHEA:54288"/>
        <dbReference type="Rhea" id="RHEA-COMP:10136"/>
        <dbReference type="Rhea" id="RHEA-COMP:13846"/>
        <dbReference type="ChEBI" id="CHEBI:30616"/>
        <dbReference type="ChEBI" id="CHEBI:33019"/>
        <dbReference type="ChEBI" id="CHEBI:46858"/>
        <dbReference type="ChEBI" id="CHEBI:83624"/>
        <dbReference type="EC" id="2.7.7.108"/>
    </reaction>
</comment>
<protein>
    <recommendedName>
        <fullName evidence="8">Protein nucleotidyltransferase YdiU</fullName>
        <ecNumber evidence="8">2.7.7.-</ecNumber>
    </recommendedName>
    <alternativeName>
        <fullName evidence="8">Protein adenylyltransferase YdiU</fullName>
        <ecNumber evidence="8">2.7.7.108</ecNumber>
    </alternativeName>
    <alternativeName>
        <fullName evidence="8">Protein uridylyltransferase YdiU</fullName>
        <ecNumber evidence="8">2.7.7.-</ecNumber>
    </alternativeName>
</protein>
<comment type="caution">
    <text evidence="9">The sequence shown here is derived from an EMBL/GenBank/DDBJ whole genome shotgun (WGS) entry which is preliminary data.</text>
</comment>
<comment type="similarity">
    <text evidence="1 8">Belongs to the SELO family.</text>
</comment>
<feature type="binding site" evidence="8">
    <location>
        <position position="121"/>
    </location>
    <ligand>
        <name>ATP</name>
        <dbReference type="ChEBI" id="CHEBI:30616"/>
    </ligand>
</feature>
<gene>
    <name evidence="8" type="primary">ydiU</name>
    <name evidence="8" type="synonym">selO</name>
    <name evidence="9" type="ORF">FB557_1622</name>
</gene>
<comment type="function">
    <text evidence="8">Nucleotidyltransferase involved in the post-translational modification of proteins. It can catalyze the addition of adenosine monophosphate (AMP) or uridine monophosphate (UMP) to a protein, resulting in modifications known as AMPylation and UMPylation.</text>
</comment>
<evidence type="ECO:0000256" key="7">
    <source>
        <dbReference type="ARBA" id="ARBA00022842"/>
    </source>
</evidence>
<dbReference type="HAMAP" id="MF_00692">
    <property type="entry name" value="SelO"/>
    <property type="match status" value="1"/>
</dbReference>
<feature type="binding site" evidence="8">
    <location>
        <position position="179"/>
    </location>
    <ligand>
        <name>ATP</name>
        <dbReference type="ChEBI" id="CHEBI:30616"/>
    </ligand>
</feature>
<evidence type="ECO:0000256" key="8">
    <source>
        <dbReference type="HAMAP-Rule" id="MF_00692"/>
    </source>
</evidence>
<dbReference type="NCBIfam" id="NF000658">
    <property type="entry name" value="PRK00029.1"/>
    <property type="match status" value="1"/>
</dbReference>
<comment type="catalytic activity">
    <reaction evidence="8">
        <text>L-tyrosyl-[protein] + UTP = O-(5'-uridylyl)-L-tyrosyl-[protein] + diphosphate</text>
        <dbReference type="Rhea" id="RHEA:83887"/>
        <dbReference type="Rhea" id="RHEA-COMP:10136"/>
        <dbReference type="Rhea" id="RHEA-COMP:20238"/>
        <dbReference type="ChEBI" id="CHEBI:33019"/>
        <dbReference type="ChEBI" id="CHEBI:46398"/>
        <dbReference type="ChEBI" id="CHEBI:46858"/>
        <dbReference type="ChEBI" id="CHEBI:90602"/>
    </reaction>
</comment>
<dbReference type="PANTHER" id="PTHR32057:SF14">
    <property type="entry name" value="PROTEIN ADENYLYLTRANSFERASE SELO, MITOCHONDRIAL"/>
    <property type="match status" value="1"/>
</dbReference>
<comment type="catalytic activity">
    <reaction evidence="8">
        <text>L-threonyl-[protein] + ATP = 3-O-(5'-adenylyl)-L-threonyl-[protein] + diphosphate</text>
        <dbReference type="Rhea" id="RHEA:54292"/>
        <dbReference type="Rhea" id="RHEA-COMP:11060"/>
        <dbReference type="Rhea" id="RHEA-COMP:13847"/>
        <dbReference type="ChEBI" id="CHEBI:30013"/>
        <dbReference type="ChEBI" id="CHEBI:30616"/>
        <dbReference type="ChEBI" id="CHEBI:33019"/>
        <dbReference type="ChEBI" id="CHEBI:138113"/>
        <dbReference type="EC" id="2.7.7.108"/>
    </reaction>
</comment>
<dbReference type="GO" id="GO:0000287">
    <property type="term" value="F:magnesium ion binding"/>
    <property type="evidence" value="ECO:0007669"/>
    <property type="project" value="UniProtKB-UniRule"/>
</dbReference>
<feature type="binding site" evidence="8">
    <location>
        <position position="256"/>
    </location>
    <ligand>
        <name>ATP</name>
        <dbReference type="ChEBI" id="CHEBI:30616"/>
    </ligand>
</feature>
<dbReference type="RefSeq" id="WP_144857061.1">
    <property type="nucleotide sequence ID" value="NZ_BAAAYT010000001.1"/>
</dbReference>
<evidence type="ECO:0000256" key="6">
    <source>
        <dbReference type="ARBA" id="ARBA00022840"/>
    </source>
</evidence>
<evidence type="ECO:0000256" key="1">
    <source>
        <dbReference type="ARBA" id="ARBA00009747"/>
    </source>
</evidence>
<evidence type="ECO:0000256" key="2">
    <source>
        <dbReference type="ARBA" id="ARBA00022679"/>
    </source>
</evidence>
<feature type="binding site" evidence="8">
    <location>
        <position position="89"/>
    </location>
    <ligand>
        <name>ATP</name>
        <dbReference type="ChEBI" id="CHEBI:30616"/>
    </ligand>
</feature>
<feature type="binding site" evidence="8">
    <location>
        <position position="88"/>
    </location>
    <ligand>
        <name>ATP</name>
        <dbReference type="ChEBI" id="CHEBI:30616"/>
    </ligand>
</feature>
<keyword evidence="8" id="KW-0464">Manganese</keyword>
<proteinExistence type="inferred from homology"/>
<keyword evidence="10" id="KW-1185">Reference proteome</keyword>
<dbReference type="EC" id="2.7.7.-" evidence="8"/>
<evidence type="ECO:0000256" key="4">
    <source>
        <dbReference type="ARBA" id="ARBA00022723"/>
    </source>
</evidence>
<dbReference type="InterPro" id="IPR003846">
    <property type="entry name" value="SelO"/>
</dbReference>
<feature type="binding site" evidence="8">
    <location>
        <position position="109"/>
    </location>
    <ligand>
        <name>ATP</name>
        <dbReference type="ChEBI" id="CHEBI:30616"/>
    </ligand>
</feature>
<dbReference type="AlphaFoldDB" id="A0A560WEH4"/>
<keyword evidence="2 8" id="KW-0808">Transferase</keyword>
<comment type="cofactor">
    <cofactor evidence="8">
        <name>Mg(2+)</name>
        <dbReference type="ChEBI" id="CHEBI:18420"/>
    </cofactor>
    <cofactor evidence="8">
        <name>Mn(2+)</name>
        <dbReference type="ChEBI" id="CHEBI:29035"/>
    </cofactor>
</comment>
<keyword evidence="3 8" id="KW-0548">Nucleotidyltransferase</keyword>
<feature type="binding site" evidence="8">
    <location>
        <position position="256"/>
    </location>
    <ligand>
        <name>Mg(2+)</name>
        <dbReference type="ChEBI" id="CHEBI:18420"/>
    </ligand>
</feature>
<dbReference type="EMBL" id="VIUW01000002">
    <property type="protein sequence ID" value="TWD16079.1"/>
    <property type="molecule type" value="Genomic_DNA"/>
</dbReference>
<dbReference type="PANTHER" id="PTHR32057">
    <property type="entry name" value="PROTEIN ADENYLYLTRANSFERASE SELO, MITOCHONDRIAL"/>
    <property type="match status" value="1"/>
</dbReference>
<feature type="binding site" evidence="8">
    <location>
        <position position="86"/>
    </location>
    <ligand>
        <name>ATP</name>
        <dbReference type="ChEBI" id="CHEBI:30616"/>
    </ligand>
</feature>
<dbReference type="GO" id="GO:0070733">
    <property type="term" value="F:AMPylase activity"/>
    <property type="evidence" value="ECO:0007669"/>
    <property type="project" value="UniProtKB-EC"/>
</dbReference>
<accession>A0A560WEH4</accession>
<evidence type="ECO:0000313" key="9">
    <source>
        <dbReference type="EMBL" id="TWD16079.1"/>
    </source>
</evidence>
<feature type="binding site" evidence="8">
    <location>
        <position position="122"/>
    </location>
    <ligand>
        <name>ATP</name>
        <dbReference type="ChEBI" id="CHEBI:30616"/>
    </ligand>
</feature>
<keyword evidence="7 8" id="KW-0460">Magnesium</keyword>
<evidence type="ECO:0000256" key="5">
    <source>
        <dbReference type="ARBA" id="ARBA00022741"/>
    </source>
</evidence>
<keyword evidence="6 8" id="KW-0067">ATP-binding</keyword>
<feature type="active site" description="Proton acceptor" evidence="8">
    <location>
        <position position="246"/>
    </location>
</feature>
<evidence type="ECO:0000256" key="3">
    <source>
        <dbReference type="ARBA" id="ARBA00022695"/>
    </source>
</evidence>